<dbReference type="InParanoid" id="A0A316YRN8"/>
<dbReference type="NCBIfam" id="TIGR00457">
    <property type="entry name" value="asnS"/>
    <property type="match status" value="1"/>
</dbReference>
<accession>A0A316YRN8</accession>
<evidence type="ECO:0000256" key="4">
    <source>
        <dbReference type="ARBA" id="ARBA00022741"/>
    </source>
</evidence>
<dbReference type="EC" id="6.1.1.22" evidence="2"/>
<dbReference type="InterPro" id="IPR045864">
    <property type="entry name" value="aa-tRNA-synth_II/BPL/LPL"/>
</dbReference>
<dbReference type="PANTHER" id="PTHR22594:SF34">
    <property type="entry name" value="ASPARAGINE--TRNA LIGASE, MITOCHONDRIAL-RELATED"/>
    <property type="match status" value="1"/>
</dbReference>
<dbReference type="InterPro" id="IPR004522">
    <property type="entry name" value="Asn-tRNA-ligase"/>
</dbReference>
<evidence type="ECO:0000259" key="9">
    <source>
        <dbReference type="PROSITE" id="PS50862"/>
    </source>
</evidence>
<name>A0A316YRN8_9BASI</name>
<sequence>MRRSLCRSLEASTSALKLPAPSAVRISRSTPKRWHSTAEPAPRPITLLRQLLASRPPLSPSSSSSAADAGADEAPLHRIVAYARVVRSHRNVTFISLADGSLPGNETLQGVYRSSSSSSSLPDHQQLAPGVGLELTGRLKPSRGRGQAYELDIEHLKVTAPVDAATYPIPLTSSSTPASNDLLRKYAHLRPREARHAAVLRARSAFEKAISDWFWDAGFSRVAAPILTSSDCEGGGEVFRVEQDQGEEAGPTTPFFSSATPAFLTVSSQLHLEALAMGLGRVWTCGPSFRAEGSATNRHLCEFWMIEAEQLTSSSGPAALHEVMQTTQGVVQAAMHFALHHEQTRKDLEMLWQGHEATLQELESVASSSSGPWPTMTYTDAVSLLESEGRQLDEPPPAWGQSLSSSHERWLAQHVASGPLFITDYPSGLKPFYMRANENQGPEERRTVACFDLVVPRLGELVGGSLREERLDRLEAQPAALDWYAKDLRRYGCIPHGGFGLGLERLVGWLTNTDNLRDVASFPRTKGPLRY</sequence>
<dbReference type="GeneID" id="37043100"/>
<dbReference type="EMBL" id="KZ819635">
    <property type="protein sequence ID" value="PWN91901.1"/>
    <property type="molecule type" value="Genomic_DNA"/>
</dbReference>
<dbReference type="Proteomes" id="UP000245768">
    <property type="component" value="Unassembled WGS sequence"/>
</dbReference>
<evidence type="ECO:0000256" key="5">
    <source>
        <dbReference type="ARBA" id="ARBA00022840"/>
    </source>
</evidence>
<evidence type="ECO:0000256" key="6">
    <source>
        <dbReference type="ARBA" id="ARBA00022917"/>
    </source>
</evidence>
<feature type="domain" description="Aminoacyl-transfer RNA synthetases class-II family profile" evidence="9">
    <location>
        <begin position="200"/>
        <end position="523"/>
    </location>
</feature>
<dbReference type="GO" id="GO:0005739">
    <property type="term" value="C:mitochondrion"/>
    <property type="evidence" value="ECO:0007669"/>
    <property type="project" value="TreeGrafter"/>
</dbReference>
<keyword evidence="11" id="KW-1185">Reference proteome</keyword>
<dbReference type="AlphaFoldDB" id="A0A316YRN8"/>
<dbReference type="PROSITE" id="PS50862">
    <property type="entry name" value="AA_TRNA_LIGASE_II"/>
    <property type="match status" value="1"/>
</dbReference>
<keyword evidence="5" id="KW-0067">ATP-binding</keyword>
<evidence type="ECO:0000256" key="2">
    <source>
        <dbReference type="ARBA" id="ARBA00012816"/>
    </source>
</evidence>
<dbReference type="STRING" id="215250.A0A316YRN8"/>
<protein>
    <recommendedName>
        <fullName evidence="2">asparagine--tRNA ligase</fullName>
        <ecNumber evidence="2">6.1.1.22</ecNumber>
    </recommendedName>
</protein>
<dbReference type="RefSeq" id="XP_025379099.1">
    <property type="nucleotide sequence ID" value="XM_025521184.1"/>
</dbReference>
<dbReference type="FunCoup" id="A0A316YRN8">
    <property type="interactions" value="353"/>
</dbReference>
<evidence type="ECO:0000256" key="7">
    <source>
        <dbReference type="ARBA" id="ARBA00023146"/>
    </source>
</evidence>
<dbReference type="GO" id="GO:0004816">
    <property type="term" value="F:asparagine-tRNA ligase activity"/>
    <property type="evidence" value="ECO:0007669"/>
    <property type="project" value="UniProtKB-EC"/>
</dbReference>
<evidence type="ECO:0000256" key="1">
    <source>
        <dbReference type="ARBA" id="ARBA00008226"/>
    </source>
</evidence>
<organism evidence="10 11">
    <name type="scientific">Acaromyces ingoldii</name>
    <dbReference type="NCBI Taxonomy" id="215250"/>
    <lineage>
        <taxon>Eukaryota</taxon>
        <taxon>Fungi</taxon>
        <taxon>Dikarya</taxon>
        <taxon>Basidiomycota</taxon>
        <taxon>Ustilaginomycotina</taxon>
        <taxon>Exobasidiomycetes</taxon>
        <taxon>Exobasidiales</taxon>
        <taxon>Cryptobasidiaceae</taxon>
        <taxon>Acaromyces</taxon>
    </lineage>
</organism>
<dbReference type="InterPro" id="IPR004364">
    <property type="entry name" value="Aa-tRNA-synt_II"/>
</dbReference>
<keyword evidence="7 10" id="KW-0030">Aminoacyl-tRNA synthetase</keyword>
<dbReference type="GO" id="GO:0006421">
    <property type="term" value="P:asparaginyl-tRNA aminoacylation"/>
    <property type="evidence" value="ECO:0007669"/>
    <property type="project" value="InterPro"/>
</dbReference>
<evidence type="ECO:0000256" key="3">
    <source>
        <dbReference type="ARBA" id="ARBA00022598"/>
    </source>
</evidence>
<dbReference type="Pfam" id="PF00152">
    <property type="entry name" value="tRNA-synt_2"/>
    <property type="match status" value="1"/>
</dbReference>
<keyword evidence="4" id="KW-0547">Nucleotide-binding</keyword>
<evidence type="ECO:0000256" key="8">
    <source>
        <dbReference type="SAM" id="MobiDB-lite"/>
    </source>
</evidence>
<dbReference type="GO" id="GO:0005524">
    <property type="term" value="F:ATP binding"/>
    <property type="evidence" value="ECO:0007669"/>
    <property type="project" value="UniProtKB-KW"/>
</dbReference>
<comment type="similarity">
    <text evidence="1">Belongs to the class-II aminoacyl-tRNA synthetase family.</text>
</comment>
<dbReference type="Gene3D" id="3.30.930.10">
    <property type="entry name" value="Bira Bifunctional Protein, Domain 2"/>
    <property type="match status" value="1"/>
</dbReference>
<dbReference type="InterPro" id="IPR006195">
    <property type="entry name" value="aa-tRNA-synth_II"/>
</dbReference>
<dbReference type="OrthoDB" id="1931232at2759"/>
<evidence type="ECO:0000313" key="11">
    <source>
        <dbReference type="Proteomes" id="UP000245768"/>
    </source>
</evidence>
<dbReference type="InterPro" id="IPR002312">
    <property type="entry name" value="Asp/Asn-tRNA-synth_IIb"/>
</dbReference>
<evidence type="ECO:0000313" key="10">
    <source>
        <dbReference type="EMBL" id="PWN91901.1"/>
    </source>
</evidence>
<reference evidence="10 11" key="1">
    <citation type="journal article" date="2018" name="Mol. Biol. Evol.">
        <title>Broad Genomic Sampling Reveals a Smut Pathogenic Ancestry of the Fungal Clade Ustilaginomycotina.</title>
        <authorList>
            <person name="Kijpornyongpan T."/>
            <person name="Mondo S.J."/>
            <person name="Barry K."/>
            <person name="Sandor L."/>
            <person name="Lee J."/>
            <person name="Lipzen A."/>
            <person name="Pangilinan J."/>
            <person name="LaButti K."/>
            <person name="Hainaut M."/>
            <person name="Henrissat B."/>
            <person name="Grigoriev I.V."/>
            <person name="Spatafora J.W."/>
            <person name="Aime M.C."/>
        </authorList>
    </citation>
    <scope>NUCLEOTIDE SEQUENCE [LARGE SCALE GENOMIC DNA]</scope>
    <source>
        <strain evidence="10 11">MCA 4198</strain>
    </source>
</reference>
<feature type="region of interest" description="Disordered" evidence="8">
    <location>
        <begin position="22"/>
        <end position="41"/>
    </location>
</feature>
<dbReference type="SUPFAM" id="SSF55681">
    <property type="entry name" value="Class II aaRS and biotin synthetases"/>
    <property type="match status" value="1"/>
</dbReference>
<keyword evidence="6" id="KW-0648">Protein biosynthesis</keyword>
<dbReference type="PANTHER" id="PTHR22594">
    <property type="entry name" value="ASPARTYL/LYSYL-TRNA SYNTHETASE"/>
    <property type="match status" value="1"/>
</dbReference>
<proteinExistence type="inferred from homology"/>
<keyword evidence="3" id="KW-0436">Ligase</keyword>
<gene>
    <name evidence="10" type="ORF">FA10DRAFT_265726</name>
</gene>
<dbReference type="PRINTS" id="PR01042">
    <property type="entry name" value="TRNASYNTHASP"/>
</dbReference>